<sequence>MFKKSFFSTKRKTEEILISPMTGRVLAMEDVPDPVFSNKKAGLGIAVDPEAGTVVSPIDGELVHLFRTKHALWIRGESGLDILIHIGLDTVYMQGEGFKALAGSGERVKTGQPLSEFSLDLVRKKAVSAITPMFLITPSQIEHAEIELPDRAEMGVTPLMKVKVKPYAGDSVERRVHHED</sequence>
<organism evidence="8 9">
    <name type="scientific">Paenibacillus oleatilyticus</name>
    <dbReference type="NCBI Taxonomy" id="2594886"/>
    <lineage>
        <taxon>Bacteria</taxon>
        <taxon>Bacillati</taxon>
        <taxon>Bacillota</taxon>
        <taxon>Bacilli</taxon>
        <taxon>Bacillales</taxon>
        <taxon>Paenibacillaceae</taxon>
        <taxon>Paenibacillus</taxon>
    </lineage>
</organism>
<dbReference type="PROSITE" id="PS00371">
    <property type="entry name" value="PTS_EIIA_TYPE_1_HIS"/>
    <property type="match status" value="1"/>
</dbReference>
<evidence type="ECO:0000256" key="5">
    <source>
        <dbReference type="ARBA" id="ARBA00022683"/>
    </source>
</evidence>
<dbReference type="Pfam" id="PF00358">
    <property type="entry name" value="PTS_EIIA_1"/>
    <property type="match status" value="1"/>
</dbReference>
<dbReference type="PANTHER" id="PTHR45008:SF1">
    <property type="entry name" value="PTS SYSTEM GLUCOSE-SPECIFIC EIIA COMPONENT"/>
    <property type="match status" value="1"/>
</dbReference>
<comment type="subcellular location">
    <subcellularLocation>
        <location evidence="1">Cytoplasm</location>
    </subcellularLocation>
</comment>
<evidence type="ECO:0000259" key="7">
    <source>
        <dbReference type="PROSITE" id="PS51093"/>
    </source>
</evidence>
<dbReference type="InterPro" id="IPR001127">
    <property type="entry name" value="PTS_EIIA_1_perm"/>
</dbReference>
<evidence type="ECO:0000256" key="1">
    <source>
        <dbReference type="ARBA" id="ARBA00004496"/>
    </source>
</evidence>
<protein>
    <submittedName>
        <fullName evidence="8">PTS glucose transporter subunit IIA</fullName>
    </submittedName>
</protein>
<dbReference type="EMBL" id="JBHDLN010000011">
    <property type="protein sequence ID" value="MFB0844716.1"/>
    <property type="molecule type" value="Genomic_DNA"/>
</dbReference>
<dbReference type="PANTHER" id="PTHR45008">
    <property type="entry name" value="PTS SYSTEM GLUCOSE-SPECIFIC EIIA COMPONENT"/>
    <property type="match status" value="1"/>
</dbReference>
<dbReference type="SUPFAM" id="SSF51261">
    <property type="entry name" value="Duplicated hybrid motif"/>
    <property type="match status" value="1"/>
</dbReference>
<dbReference type="InterPro" id="IPR050890">
    <property type="entry name" value="PTS_EIIA_component"/>
</dbReference>
<keyword evidence="6" id="KW-0418">Kinase</keyword>
<keyword evidence="5" id="KW-0598">Phosphotransferase system</keyword>
<accession>A0ABV4V3Q4</accession>
<evidence type="ECO:0000256" key="4">
    <source>
        <dbReference type="ARBA" id="ARBA00022679"/>
    </source>
</evidence>
<gene>
    <name evidence="8" type="ORF">ACEU3E_21245</name>
</gene>
<evidence type="ECO:0000313" key="9">
    <source>
        <dbReference type="Proteomes" id="UP001575622"/>
    </source>
</evidence>
<dbReference type="PROSITE" id="PS51093">
    <property type="entry name" value="PTS_EIIA_TYPE_1"/>
    <property type="match status" value="1"/>
</dbReference>
<reference evidence="8 9" key="1">
    <citation type="submission" date="2024-09" db="EMBL/GenBank/DDBJ databases">
        <authorList>
            <person name="Makale K.P.P."/>
            <person name="Makhzoum A."/>
            <person name="Rantong G."/>
            <person name="Rahube T.O."/>
        </authorList>
    </citation>
    <scope>NUCLEOTIDE SEQUENCE [LARGE SCALE GENOMIC DNA]</scope>
    <source>
        <strain evidence="8 9">KM_D13</strain>
    </source>
</reference>
<dbReference type="RefSeq" id="WP_373954900.1">
    <property type="nucleotide sequence ID" value="NZ_JBHDLN010000011.1"/>
</dbReference>
<dbReference type="NCBIfam" id="TIGR00830">
    <property type="entry name" value="PTBA"/>
    <property type="match status" value="1"/>
</dbReference>
<evidence type="ECO:0000313" key="8">
    <source>
        <dbReference type="EMBL" id="MFB0844716.1"/>
    </source>
</evidence>
<evidence type="ECO:0000256" key="6">
    <source>
        <dbReference type="ARBA" id="ARBA00022777"/>
    </source>
</evidence>
<evidence type="ECO:0000256" key="2">
    <source>
        <dbReference type="ARBA" id="ARBA00022448"/>
    </source>
</evidence>
<evidence type="ECO:0000256" key="3">
    <source>
        <dbReference type="ARBA" id="ARBA00022597"/>
    </source>
</evidence>
<comment type="caution">
    <text evidence="8">The sequence shown here is derived from an EMBL/GenBank/DDBJ whole genome shotgun (WGS) entry which is preliminary data.</text>
</comment>
<keyword evidence="2" id="KW-0813">Transport</keyword>
<dbReference type="InterPro" id="IPR011055">
    <property type="entry name" value="Dup_hybrid_motif"/>
</dbReference>
<keyword evidence="4" id="KW-0808">Transferase</keyword>
<name>A0ABV4V3Q4_9BACL</name>
<dbReference type="Proteomes" id="UP001575622">
    <property type="component" value="Unassembled WGS sequence"/>
</dbReference>
<keyword evidence="3 8" id="KW-0762">Sugar transport</keyword>
<keyword evidence="9" id="KW-1185">Reference proteome</keyword>
<feature type="domain" description="PTS EIIA type-1" evidence="7">
    <location>
        <begin position="33"/>
        <end position="137"/>
    </location>
</feature>
<dbReference type="Gene3D" id="2.70.70.10">
    <property type="entry name" value="Glucose Permease (Domain IIA)"/>
    <property type="match status" value="1"/>
</dbReference>
<proteinExistence type="predicted"/>